<accession>A0A1V2ZYA8</accession>
<organism evidence="1 2">
    <name type="scientific">Thioalkalivibrio halophilus</name>
    <dbReference type="NCBI Taxonomy" id="252474"/>
    <lineage>
        <taxon>Bacteria</taxon>
        <taxon>Pseudomonadati</taxon>
        <taxon>Pseudomonadota</taxon>
        <taxon>Gammaproteobacteria</taxon>
        <taxon>Chromatiales</taxon>
        <taxon>Ectothiorhodospiraceae</taxon>
        <taxon>Thioalkalivibrio</taxon>
    </lineage>
</organism>
<dbReference type="EMBL" id="MUZR01000024">
    <property type="protein sequence ID" value="OOC10066.1"/>
    <property type="molecule type" value="Genomic_DNA"/>
</dbReference>
<evidence type="ECO:0000313" key="1">
    <source>
        <dbReference type="EMBL" id="OOC10066.1"/>
    </source>
</evidence>
<dbReference type="RefSeq" id="WP_077244274.1">
    <property type="nucleotide sequence ID" value="NZ_MUZR01000024.1"/>
</dbReference>
<dbReference type="Proteomes" id="UP000189177">
    <property type="component" value="Unassembled WGS sequence"/>
</dbReference>
<proteinExistence type="predicted"/>
<name>A0A1V2ZYA8_9GAMM</name>
<gene>
    <name evidence="1" type="ORF">B1A74_07755</name>
</gene>
<sequence length="151" mass="16802">MHTYELAALYRDPLYQKRLVEYGTRAELLAWAAWNDPNGVFLDMDCDAEGLPRLNRAQAVHAVSGMLDFPRVAGTPLTSPEYRTLRVSDEGTPLVGDYVATLAVTDALGKLEALRQEATENGGNTWANARADVVELPLAEGERMQHVFRWI</sequence>
<dbReference type="AlphaFoldDB" id="A0A1V2ZYA8"/>
<keyword evidence="2" id="KW-1185">Reference proteome</keyword>
<reference evidence="1 2" key="1">
    <citation type="submission" date="2017-02" db="EMBL/GenBank/DDBJ databases">
        <title>Genomic diversity within the haloalkaliphilic genus Thioalkalivibrio.</title>
        <authorList>
            <person name="Ahn A.-C."/>
            <person name="Meier-Kolthoff J."/>
            <person name="Overmars L."/>
            <person name="Richter M."/>
            <person name="Woyke T."/>
            <person name="Sorokin D.Y."/>
            <person name="Muyzer G."/>
        </authorList>
    </citation>
    <scope>NUCLEOTIDE SEQUENCE [LARGE SCALE GENOMIC DNA]</scope>
    <source>
        <strain evidence="1 2">HL17</strain>
    </source>
</reference>
<comment type="caution">
    <text evidence="1">The sequence shown here is derived from an EMBL/GenBank/DDBJ whole genome shotgun (WGS) entry which is preliminary data.</text>
</comment>
<evidence type="ECO:0000313" key="2">
    <source>
        <dbReference type="Proteomes" id="UP000189177"/>
    </source>
</evidence>
<dbReference type="OrthoDB" id="5783711at2"/>
<protein>
    <submittedName>
        <fullName evidence="1">Uncharacterized protein</fullName>
    </submittedName>
</protein>